<evidence type="ECO:0000256" key="8">
    <source>
        <dbReference type="SAM" id="Phobius"/>
    </source>
</evidence>
<dbReference type="GO" id="GO:0006605">
    <property type="term" value="P:protein targeting"/>
    <property type="evidence" value="ECO:0007669"/>
    <property type="project" value="InterPro"/>
</dbReference>
<proteinExistence type="predicted"/>
<dbReference type="NCBIfam" id="TIGR01400">
    <property type="entry name" value="fliR"/>
    <property type="match status" value="1"/>
</dbReference>
<feature type="transmembrane region" description="Helical" evidence="8">
    <location>
        <begin position="126"/>
        <end position="148"/>
    </location>
</feature>
<dbReference type="PRINTS" id="PR00953">
    <property type="entry name" value="TYPE3IMRPROT"/>
</dbReference>
<dbReference type="GO" id="GO:0005886">
    <property type="term" value="C:plasma membrane"/>
    <property type="evidence" value="ECO:0007669"/>
    <property type="project" value="UniProtKB-SubCell"/>
</dbReference>
<dbReference type="PANTHER" id="PTHR30065">
    <property type="entry name" value="FLAGELLAR BIOSYNTHETIC PROTEIN FLIR"/>
    <property type="match status" value="1"/>
</dbReference>
<feature type="transmembrane region" description="Helical" evidence="8">
    <location>
        <begin position="40"/>
        <end position="61"/>
    </location>
</feature>
<gene>
    <name evidence="9" type="ORF">MNBD_GAMMA08-1401</name>
</gene>
<comment type="subcellular location">
    <subcellularLocation>
        <location evidence="1">Bacterial flagellum basal body</location>
    </subcellularLocation>
    <subcellularLocation>
        <location evidence="2">Cell membrane</location>
        <topology evidence="2">Multi-pass membrane protein</topology>
    </subcellularLocation>
</comment>
<name>A0A3B0XDZ5_9ZZZZ</name>
<evidence type="ECO:0000256" key="2">
    <source>
        <dbReference type="ARBA" id="ARBA00004651"/>
    </source>
</evidence>
<dbReference type="EMBL" id="UOFH01000108">
    <property type="protein sequence ID" value="VAW59809.1"/>
    <property type="molecule type" value="Genomic_DNA"/>
</dbReference>
<keyword evidence="3" id="KW-1003">Cell membrane</keyword>
<feature type="transmembrane region" description="Helical" evidence="8">
    <location>
        <begin position="96"/>
        <end position="114"/>
    </location>
</feature>
<feature type="transmembrane region" description="Helical" evidence="8">
    <location>
        <begin position="180"/>
        <end position="202"/>
    </location>
</feature>
<dbReference type="InterPro" id="IPR002010">
    <property type="entry name" value="T3SS_IM_R"/>
</dbReference>
<dbReference type="InterPro" id="IPR006303">
    <property type="entry name" value="FliR"/>
</dbReference>
<feature type="transmembrane region" description="Helical" evidence="8">
    <location>
        <begin position="12"/>
        <end position="33"/>
    </location>
</feature>
<keyword evidence="6 8" id="KW-0472">Membrane</keyword>
<evidence type="ECO:0000256" key="4">
    <source>
        <dbReference type="ARBA" id="ARBA00022692"/>
    </source>
</evidence>
<evidence type="ECO:0000256" key="7">
    <source>
        <dbReference type="ARBA" id="ARBA00023143"/>
    </source>
</evidence>
<dbReference type="GO" id="GO:0009425">
    <property type="term" value="C:bacterial-type flagellum basal body"/>
    <property type="evidence" value="ECO:0007669"/>
    <property type="project" value="UniProtKB-SubCell"/>
</dbReference>
<keyword evidence="9" id="KW-0282">Flagellum</keyword>
<feature type="transmembrane region" description="Helical" evidence="8">
    <location>
        <begin position="67"/>
        <end position="89"/>
    </location>
</feature>
<keyword evidence="7" id="KW-0975">Bacterial flagellum</keyword>
<dbReference type="Pfam" id="PF01311">
    <property type="entry name" value="Bac_export_1"/>
    <property type="match status" value="1"/>
</dbReference>
<evidence type="ECO:0000256" key="6">
    <source>
        <dbReference type="ARBA" id="ARBA00023136"/>
    </source>
</evidence>
<evidence type="ECO:0000256" key="3">
    <source>
        <dbReference type="ARBA" id="ARBA00022475"/>
    </source>
</evidence>
<keyword evidence="9" id="KW-0969">Cilium</keyword>
<organism evidence="9">
    <name type="scientific">hydrothermal vent metagenome</name>
    <dbReference type="NCBI Taxonomy" id="652676"/>
    <lineage>
        <taxon>unclassified sequences</taxon>
        <taxon>metagenomes</taxon>
        <taxon>ecological metagenomes</taxon>
    </lineage>
</organism>
<evidence type="ECO:0000256" key="5">
    <source>
        <dbReference type="ARBA" id="ARBA00022989"/>
    </source>
</evidence>
<reference evidence="9" key="1">
    <citation type="submission" date="2018-06" db="EMBL/GenBank/DDBJ databases">
        <authorList>
            <person name="Zhirakovskaya E."/>
        </authorList>
    </citation>
    <scope>NUCLEOTIDE SEQUENCE</scope>
</reference>
<keyword evidence="9" id="KW-0966">Cell projection</keyword>
<protein>
    <submittedName>
        <fullName evidence="9">Flagellar biosynthesis protein FliR</fullName>
    </submittedName>
</protein>
<feature type="transmembrane region" description="Helical" evidence="8">
    <location>
        <begin position="214"/>
        <end position="238"/>
    </location>
</feature>
<accession>A0A3B0XDZ5</accession>
<dbReference type="GO" id="GO:0044780">
    <property type="term" value="P:bacterial-type flagellum assembly"/>
    <property type="evidence" value="ECO:0007669"/>
    <property type="project" value="InterPro"/>
</dbReference>
<dbReference type="PANTHER" id="PTHR30065:SF8">
    <property type="entry name" value="FLAGELLAR BIOSYNTHETIC PROTEIN FLIR"/>
    <property type="match status" value="1"/>
</dbReference>
<keyword evidence="4 8" id="KW-0812">Transmembrane</keyword>
<evidence type="ECO:0000256" key="1">
    <source>
        <dbReference type="ARBA" id="ARBA00004117"/>
    </source>
</evidence>
<evidence type="ECO:0000313" key="9">
    <source>
        <dbReference type="EMBL" id="VAW59809.1"/>
    </source>
</evidence>
<sequence>MLTLGTEQIALWVASFFWPFVRISSMMLAAPVFGARMMPVRIRIIMALTVSVLAVPLLPAVPAVDPISFSAMGIIFQQILIGIATGLIIQMVFQSLVIAGEAIANGMGLGFARMVDPANGVQVPVISQFFVVLATLLFVILNGHLLLIQLIVRSFEILPIAETGLSLPGIKAVVSWASQMFLGGLMIALPAVTALLVVNIAMGVITRAAPQLNIFAVGFPLMILLGFIFLSATLPSVFAQFTKLLMHSFEYIAQLMELR</sequence>
<keyword evidence="5 8" id="KW-1133">Transmembrane helix</keyword>
<dbReference type="AlphaFoldDB" id="A0A3B0XDZ5"/>